<dbReference type="Proteomes" id="UP000178429">
    <property type="component" value="Unassembled WGS sequence"/>
</dbReference>
<dbReference type="SUPFAM" id="SSF49785">
    <property type="entry name" value="Galactose-binding domain-like"/>
    <property type="match status" value="1"/>
</dbReference>
<feature type="transmembrane region" description="Helical" evidence="1">
    <location>
        <begin position="136"/>
        <end position="152"/>
    </location>
</feature>
<dbReference type="EMBL" id="MGHL01000007">
    <property type="protein sequence ID" value="OGM69901.1"/>
    <property type="molecule type" value="Genomic_DNA"/>
</dbReference>
<feature type="domain" description="F5/8 type C" evidence="2">
    <location>
        <begin position="582"/>
        <end position="736"/>
    </location>
</feature>
<dbReference type="Pfam" id="PF00754">
    <property type="entry name" value="F5_F8_type_C"/>
    <property type="match status" value="1"/>
</dbReference>
<dbReference type="PROSITE" id="PS50022">
    <property type="entry name" value="FA58C_3"/>
    <property type="match status" value="1"/>
</dbReference>
<feature type="transmembrane region" description="Helical" evidence="1">
    <location>
        <begin position="57"/>
        <end position="77"/>
    </location>
</feature>
<comment type="caution">
    <text evidence="3">The sequence shown here is derived from an EMBL/GenBank/DDBJ whole genome shotgun (WGS) entry which is preliminary data.</text>
</comment>
<feature type="transmembrane region" description="Helical" evidence="1">
    <location>
        <begin position="329"/>
        <end position="347"/>
    </location>
</feature>
<accession>A0A1F8C0L4</accession>
<keyword evidence="1" id="KW-0472">Membrane</keyword>
<feature type="transmembrane region" description="Helical" evidence="1">
    <location>
        <begin position="89"/>
        <end position="107"/>
    </location>
</feature>
<sequence>MLGMGVWKDDNAIFFKFNHINEPAGFFGTGLLGQGPYRFSITPYWFIYKLVGYEHVWAYYLLILIFYFLITYLVYRVFSKLISPTGGKLAGFLFATGFVASEGFYWLANAMLADASMVIDLLVLLCYFIYLRKKRVLYYLLAIGLYWLVSFLVPLRNYYFFAVILLFELIYAGFKNLPRLIPFGLVFYRYVLVNLDARAFSLKDFFISLVGGNWYLTQGFLSSVASLVVPDWFTFWLFDHLDRQLITLGALLVIFIFYYLLFKGKRRGLIKITLFTLASILWVVISKTIYSTPVLILSPARLFIIRLGGLIALLTIALLLSLDKKLKGHFLFFTFWFVTSVAVYTFYEPTAYLGTTHRYFAHSLVALVGVLAVVFVALKPQEGFWPKLAKGMIIFWGISNLASSVIYQNKILKERSIPVSNFYWQLKQHVSEVEVGDVFYFDVAREVAPYYGDAFKVSSMPNETAIAWRYGVDRNDLKLFDKFEDFVAWVSENDLAQEQVHTFFYSKEGLVDTSEKTWKFLQGRDGFIDVELKTVQEDGLMVFSGEPIESITPIELELVARALPKTVSQISFPFGVVGNSVAEDPQLRLAAFDYQRQKQSLMAGASVTTNSVWFEDVADHLIDGDPNSVWRSHRIMWSKEHNANLTLNLGREELISGFVWFNAYSNNSPTKYSVEVSLDGQNWQQVDAKESQKRIEPADMQVISFGPQRVRYVRMIIFKSLSDDSPGIAEVWVVPAGFEKLDINQTESFLAQPFVLVPDNQSYIFTLEKVGYVGRADIYWQDNQSKEWVTAFGSKLEPVYDSFPRFYRVFVPARGTEIEKIKIANLTIPGEIKVTSVRYRHLPLKEILAK</sequence>
<proteinExistence type="predicted"/>
<dbReference type="InterPro" id="IPR000421">
    <property type="entry name" value="FA58C"/>
</dbReference>
<evidence type="ECO:0000313" key="4">
    <source>
        <dbReference type="Proteomes" id="UP000178429"/>
    </source>
</evidence>
<feature type="transmembrane region" description="Helical" evidence="1">
    <location>
        <begin position="359"/>
        <end position="378"/>
    </location>
</feature>
<protein>
    <recommendedName>
        <fullName evidence="2">F5/8 type C domain-containing protein</fullName>
    </recommendedName>
</protein>
<reference evidence="3 4" key="1">
    <citation type="journal article" date="2016" name="Nat. Commun.">
        <title>Thousands of microbial genomes shed light on interconnected biogeochemical processes in an aquifer system.</title>
        <authorList>
            <person name="Anantharaman K."/>
            <person name="Brown C.T."/>
            <person name="Hug L.A."/>
            <person name="Sharon I."/>
            <person name="Castelle C.J."/>
            <person name="Probst A.J."/>
            <person name="Thomas B.C."/>
            <person name="Singh A."/>
            <person name="Wilkins M.J."/>
            <person name="Karaoz U."/>
            <person name="Brodie E.L."/>
            <person name="Williams K.H."/>
            <person name="Hubbard S.S."/>
            <person name="Banfield J.F."/>
        </authorList>
    </citation>
    <scope>NUCLEOTIDE SEQUENCE [LARGE SCALE GENOMIC DNA]</scope>
</reference>
<evidence type="ECO:0000259" key="2">
    <source>
        <dbReference type="PROSITE" id="PS50022"/>
    </source>
</evidence>
<dbReference type="InterPro" id="IPR008979">
    <property type="entry name" value="Galactose-bd-like_sf"/>
</dbReference>
<feature type="transmembrane region" description="Helical" evidence="1">
    <location>
        <begin position="113"/>
        <end position="131"/>
    </location>
</feature>
<feature type="transmembrane region" description="Helical" evidence="1">
    <location>
        <begin position="302"/>
        <end position="322"/>
    </location>
</feature>
<dbReference type="STRING" id="1802525.A2975_04810"/>
<dbReference type="AlphaFoldDB" id="A0A1F8C0L4"/>
<feature type="transmembrane region" description="Helical" evidence="1">
    <location>
        <begin position="390"/>
        <end position="407"/>
    </location>
</feature>
<name>A0A1F8C0L4_9BACT</name>
<keyword evidence="1" id="KW-1133">Transmembrane helix</keyword>
<gene>
    <name evidence="3" type="ORF">A2975_04810</name>
</gene>
<evidence type="ECO:0000313" key="3">
    <source>
        <dbReference type="EMBL" id="OGM69901.1"/>
    </source>
</evidence>
<evidence type="ECO:0000256" key="1">
    <source>
        <dbReference type="SAM" id="Phobius"/>
    </source>
</evidence>
<feature type="transmembrane region" description="Helical" evidence="1">
    <location>
        <begin position="245"/>
        <end position="262"/>
    </location>
</feature>
<feature type="transmembrane region" description="Helical" evidence="1">
    <location>
        <begin position="205"/>
        <end position="225"/>
    </location>
</feature>
<feature type="transmembrane region" description="Helical" evidence="1">
    <location>
        <begin position="269"/>
        <end position="290"/>
    </location>
</feature>
<organism evidence="3 4">
    <name type="scientific">Candidatus Woesebacteria bacterium RIFCSPLOWO2_01_FULL_44_14</name>
    <dbReference type="NCBI Taxonomy" id="1802525"/>
    <lineage>
        <taxon>Bacteria</taxon>
        <taxon>Candidatus Woeseibacteriota</taxon>
    </lineage>
</organism>
<dbReference type="Gene3D" id="2.60.120.260">
    <property type="entry name" value="Galactose-binding domain-like"/>
    <property type="match status" value="1"/>
</dbReference>
<keyword evidence="1" id="KW-0812">Transmembrane</keyword>